<evidence type="ECO:0000313" key="19">
    <source>
        <dbReference type="Proteomes" id="UP000515703"/>
    </source>
</evidence>
<dbReference type="GO" id="GO:0008360">
    <property type="term" value="P:regulation of cell shape"/>
    <property type="evidence" value="ECO:0007669"/>
    <property type="project" value="UniProtKB-KW"/>
</dbReference>
<keyword evidence="2" id="KW-0328">Glycosyltransferase</keyword>
<feature type="transmembrane region" description="Helical" evidence="17">
    <location>
        <begin position="164"/>
        <end position="189"/>
    </location>
</feature>
<feature type="transmembrane region" description="Helical" evidence="17">
    <location>
        <begin position="80"/>
        <end position="99"/>
    </location>
</feature>
<evidence type="ECO:0000256" key="12">
    <source>
        <dbReference type="ARBA" id="ARBA00041185"/>
    </source>
</evidence>
<dbReference type="Proteomes" id="UP000515703">
    <property type="component" value="Chromosome"/>
</dbReference>
<dbReference type="RefSeq" id="WP_185259052.1">
    <property type="nucleotide sequence ID" value="NZ_AP023368.1"/>
</dbReference>
<sequence length="467" mass="52330">MQPLDEVRKYSQTVCEQIRWKKAHSVITEELENHIYDQRDVFIQEGKGEEEATYCAINEMGDAVSVGSQLDIIHRPKPQWILITLTLVLILMGGGISSLNSIQWNAQSNFHILPFVGAVAVFFTAYFVDFSILGKYPKQCYFLIMVIGLAGLLFSSQVNGKAWFIWGDISLGLVYLSLLFPLTYSLFIYTMRNRGIIGIIFSGVGYIPYAIILLLIPTVTGFILYTFSALVLLCVAVTRGWFGGSRKRGLLLVIIPAVTATALLSYWFVLNSYRISRISAFLHPYSDPKGYQILLIRNMLSKAEFIGKGAAFEQMSTNSMFNPLYGTDLVLTALTSYYGWIAFFGVVIVFAAFSIIGFLYIAKQKSVLGVMVSLSILLTVVIQTVVYIIGNLGYGLLSVLSLPLVSYGKTALLINSMLIGFMLSVFRTGSIFKDSCKPYNKQNSFILYEDGRLIIQLRKRKELYITK</sequence>
<evidence type="ECO:0000256" key="9">
    <source>
        <dbReference type="ARBA" id="ARBA00032370"/>
    </source>
</evidence>
<evidence type="ECO:0000256" key="5">
    <source>
        <dbReference type="ARBA" id="ARBA00022960"/>
    </source>
</evidence>
<comment type="catalytic activity">
    <reaction evidence="15">
        <text>[GlcNAc-(1-&gt;4)-Mur2Ac(oyl-L-Ala-gamma-D-Glu-L-Lys-D-Ala-D-Ala)](n)-di-trans,octa-cis-undecaprenyl diphosphate + beta-D-GlcNAc-(1-&gt;4)-Mur2Ac(oyl-L-Ala-gamma-D-Glu-L-Lys-D-Ala-D-Ala)-di-trans,octa-cis-undecaprenyl diphosphate = [GlcNAc-(1-&gt;4)-Mur2Ac(oyl-L-Ala-gamma-D-Glu-L-Lys-D-Ala-D-Ala)](n+1)-di-trans,octa-cis-undecaprenyl diphosphate + di-trans,octa-cis-undecaprenyl diphosphate + H(+)</text>
        <dbReference type="Rhea" id="RHEA:23708"/>
        <dbReference type="Rhea" id="RHEA-COMP:9602"/>
        <dbReference type="Rhea" id="RHEA-COMP:9603"/>
        <dbReference type="ChEBI" id="CHEBI:15378"/>
        <dbReference type="ChEBI" id="CHEBI:58405"/>
        <dbReference type="ChEBI" id="CHEBI:60033"/>
        <dbReference type="ChEBI" id="CHEBI:78435"/>
        <dbReference type="EC" id="2.4.99.28"/>
    </reaction>
</comment>
<keyword evidence="19" id="KW-1185">Reference proteome</keyword>
<feature type="transmembrane region" description="Helical" evidence="17">
    <location>
        <begin position="337"/>
        <end position="361"/>
    </location>
</feature>
<feature type="transmembrane region" description="Helical" evidence="17">
    <location>
        <begin position="140"/>
        <end position="158"/>
    </location>
</feature>
<keyword evidence="7 17" id="KW-1133">Transmembrane helix</keyword>
<dbReference type="GO" id="GO:0009252">
    <property type="term" value="P:peptidoglycan biosynthetic process"/>
    <property type="evidence" value="ECO:0007669"/>
    <property type="project" value="UniProtKB-KW"/>
</dbReference>
<feature type="transmembrane region" description="Helical" evidence="17">
    <location>
        <begin position="222"/>
        <end position="242"/>
    </location>
</feature>
<evidence type="ECO:0000256" key="13">
    <source>
        <dbReference type="ARBA" id="ARBA00041418"/>
    </source>
</evidence>
<keyword evidence="8 17" id="KW-0472">Membrane</keyword>
<evidence type="ECO:0000256" key="15">
    <source>
        <dbReference type="ARBA" id="ARBA00049902"/>
    </source>
</evidence>
<dbReference type="Pfam" id="PF01098">
    <property type="entry name" value="FTSW_RODA_SPOVE"/>
    <property type="match status" value="1"/>
</dbReference>
<dbReference type="GO" id="GO:0015648">
    <property type="term" value="F:lipid-linked peptidoglycan transporter activity"/>
    <property type="evidence" value="ECO:0007669"/>
    <property type="project" value="TreeGrafter"/>
</dbReference>
<keyword evidence="4 17" id="KW-0812">Transmembrane</keyword>
<evidence type="ECO:0000256" key="2">
    <source>
        <dbReference type="ARBA" id="ARBA00022676"/>
    </source>
</evidence>
<dbReference type="GO" id="GO:0008955">
    <property type="term" value="F:peptidoglycan glycosyltransferase activity"/>
    <property type="evidence" value="ECO:0007669"/>
    <property type="project" value="UniProtKB-EC"/>
</dbReference>
<feature type="transmembrane region" description="Helical" evidence="17">
    <location>
        <begin position="368"/>
        <end position="390"/>
    </location>
</feature>
<feature type="transmembrane region" description="Helical" evidence="17">
    <location>
        <begin position="410"/>
        <end position="432"/>
    </location>
</feature>
<dbReference type="NCBIfam" id="NF038403">
    <property type="entry name" value="perm_prefix_1"/>
    <property type="match status" value="1"/>
</dbReference>
<dbReference type="AlphaFoldDB" id="A0A7I8DNU8"/>
<evidence type="ECO:0000256" key="14">
    <source>
        <dbReference type="ARBA" id="ARBA00044770"/>
    </source>
</evidence>
<dbReference type="GO" id="GO:0032153">
    <property type="term" value="C:cell division site"/>
    <property type="evidence" value="ECO:0007669"/>
    <property type="project" value="TreeGrafter"/>
</dbReference>
<keyword evidence="3" id="KW-0808">Transferase</keyword>
<name>A0A7I8DNU8_9FIRM</name>
<comment type="function">
    <text evidence="16">Peptidoglycan polymerase that is essential for cell division.</text>
</comment>
<evidence type="ECO:0000256" key="6">
    <source>
        <dbReference type="ARBA" id="ARBA00022984"/>
    </source>
</evidence>
<feature type="transmembrane region" description="Helical" evidence="17">
    <location>
        <begin position="111"/>
        <end position="128"/>
    </location>
</feature>
<dbReference type="GO" id="GO:0051301">
    <property type="term" value="P:cell division"/>
    <property type="evidence" value="ECO:0007669"/>
    <property type="project" value="UniProtKB-KW"/>
</dbReference>
<evidence type="ECO:0000256" key="3">
    <source>
        <dbReference type="ARBA" id="ARBA00022679"/>
    </source>
</evidence>
<dbReference type="PANTHER" id="PTHR30474">
    <property type="entry name" value="CELL CYCLE PROTEIN"/>
    <property type="match status" value="1"/>
</dbReference>
<keyword evidence="18" id="KW-0132">Cell division</keyword>
<dbReference type="KEGG" id="acht:bsdcttw_17860"/>
<comment type="similarity">
    <text evidence="11">Belongs to the SEDS family. FtsW subfamily.</text>
</comment>
<evidence type="ECO:0000256" key="17">
    <source>
        <dbReference type="SAM" id="Phobius"/>
    </source>
</evidence>
<comment type="subcellular location">
    <subcellularLocation>
        <location evidence="1">Membrane</location>
        <topology evidence="1">Multi-pass membrane protein</topology>
    </subcellularLocation>
</comment>
<evidence type="ECO:0000256" key="16">
    <source>
        <dbReference type="ARBA" id="ARBA00049966"/>
    </source>
</evidence>
<protein>
    <recommendedName>
        <fullName evidence="12">Probable peptidoglycan glycosyltransferase FtsW</fullName>
        <ecNumber evidence="14">2.4.99.28</ecNumber>
    </recommendedName>
    <alternativeName>
        <fullName evidence="13">Cell division protein FtsW</fullName>
    </alternativeName>
    <alternativeName>
        <fullName evidence="10">Cell wall polymerase</fullName>
    </alternativeName>
    <alternativeName>
        <fullName evidence="9">Peptidoglycan polymerase</fullName>
    </alternativeName>
</protein>
<keyword evidence="18" id="KW-0131">Cell cycle</keyword>
<organism evidence="18 19">
    <name type="scientific">Anaerocolumna chitinilytica</name>
    <dbReference type="NCBI Taxonomy" id="1727145"/>
    <lineage>
        <taxon>Bacteria</taxon>
        <taxon>Bacillati</taxon>
        <taxon>Bacillota</taxon>
        <taxon>Clostridia</taxon>
        <taxon>Lachnospirales</taxon>
        <taxon>Lachnospiraceae</taxon>
        <taxon>Anaerocolumna</taxon>
    </lineage>
</organism>
<dbReference type="PANTHER" id="PTHR30474:SF2">
    <property type="entry name" value="PEPTIDOGLYCAN GLYCOSYLTRANSFERASE FTSW-RELATED"/>
    <property type="match status" value="1"/>
</dbReference>
<evidence type="ECO:0000256" key="10">
    <source>
        <dbReference type="ARBA" id="ARBA00033270"/>
    </source>
</evidence>
<dbReference type="InterPro" id="IPR001182">
    <property type="entry name" value="FtsW/RodA"/>
</dbReference>
<dbReference type="InterPro" id="IPR047928">
    <property type="entry name" value="Perm_prefix_1"/>
</dbReference>
<gene>
    <name evidence="18" type="ORF">bsdcttw_17860</name>
</gene>
<evidence type="ECO:0000256" key="4">
    <source>
        <dbReference type="ARBA" id="ARBA00022692"/>
    </source>
</evidence>
<proteinExistence type="inferred from homology"/>
<evidence type="ECO:0000256" key="7">
    <source>
        <dbReference type="ARBA" id="ARBA00022989"/>
    </source>
</evidence>
<feature type="transmembrane region" description="Helical" evidence="17">
    <location>
        <begin position="196"/>
        <end position="216"/>
    </location>
</feature>
<keyword evidence="6" id="KW-0573">Peptidoglycan synthesis</keyword>
<reference evidence="18 19" key="2">
    <citation type="submission" date="2020-08" db="EMBL/GenBank/DDBJ databases">
        <authorList>
            <person name="Ueki A."/>
            <person name="Tonouchi A."/>
        </authorList>
    </citation>
    <scope>NUCLEOTIDE SEQUENCE [LARGE SCALE GENOMIC DNA]</scope>
    <source>
        <strain evidence="18 19">CTTW</strain>
    </source>
</reference>
<dbReference type="EMBL" id="AP023368">
    <property type="protein sequence ID" value="BCJ98745.1"/>
    <property type="molecule type" value="Genomic_DNA"/>
</dbReference>
<reference evidence="18 19" key="1">
    <citation type="submission" date="2020-08" db="EMBL/GenBank/DDBJ databases">
        <title>Draft genome sequencing of an Anaerocolumna strain isolated from anoxic soil subjected to BSD treatment.</title>
        <authorList>
            <person name="Uek A."/>
            <person name="Tonouchi A."/>
        </authorList>
    </citation>
    <scope>NUCLEOTIDE SEQUENCE [LARGE SCALE GENOMIC DNA]</scope>
    <source>
        <strain evidence="18 19">CTTW</strain>
    </source>
</reference>
<evidence type="ECO:0000256" key="11">
    <source>
        <dbReference type="ARBA" id="ARBA00038053"/>
    </source>
</evidence>
<feature type="transmembrane region" description="Helical" evidence="17">
    <location>
        <begin position="249"/>
        <end position="269"/>
    </location>
</feature>
<accession>A0A7I8DNU8</accession>
<evidence type="ECO:0000313" key="18">
    <source>
        <dbReference type="EMBL" id="BCJ98745.1"/>
    </source>
</evidence>
<evidence type="ECO:0000256" key="8">
    <source>
        <dbReference type="ARBA" id="ARBA00023136"/>
    </source>
</evidence>
<evidence type="ECO:0000256" key="1">
    <source>
        <dbReference type="ARBA" id="ARBA00004141"/>
    </source>
</evidence>
<keyword evidence="5" id="KW-0133">Cell shape</keyword>
<dbReference type="GO" id="GO:0005886">
    <property type="term" value="C:plasma membrane"/>
    <property type="evidence" value="ECO:0007669"/>
    <property type="project" value="TreeGrafter"/>
</dbReference>
<dbReference type="EC" id="2.4.99.28" evidence="14"/>